<accession>A0A3T0KML9</accession>
<dbReference type="AlphaFoldDB" id="A0A3T0KML9"/>
<dbReference type="RefSeq" id="WP_257467627.1">
    <property type="nucleotide sequence ID" value="NZ_CP026095.1"/>
</dbReference>
<proteinExistence type="predicted"/>
<organism evidence="1 2">
    <name type="scientific">Peribacillus asahii</name>
    <dbReference type="NCBI Taxonomy" id="228899"/>
    <lineage>
        <taxon>Bacteria</taxon>
        <taxon>Bacillati</taxon>
        <taxon>Bacillota</taxon>
        <taxon>Bacilli</taxon>
        <taxon>Bacillales</taxon>
        <taxon>Bacillaceae</taxon>
        <taxon>Peribacillus</taxon>
    </lineage>
</organism>
<gene>
    <name evidence="1" type="ORF">BAOM_0956</name>
</gene>
<reference evidence="1 2" key="1">
    <citation type="submission" date="2018-01" db="EMBL/GenBank/DDBJ databases">
        <title>Bacillus asahii Genome sequencing and assembly.</title>
        <authorList>
            <person name="Jiang H."/>
            <person name="Feng Y."/>
            <person name="Zhao F."/>
            <person name="Lin X."/>
        </authorList>
    </citation>
    <scope>NUCLEOTIDE SEQUENCE [LARGE SCALE GENOMIC DNA]</scope>
    <source>
        <strain evidence="1 2">OM18</strain>
    </source>
</reference>
<name>A0A3T0KML9_9BACI</name>
<dbReference type="EMBL" id="CP026095">
    <property type="protein sequence ID" value="AZV41567.1"/>
    <property type="molecule type" value="Genomic_DNA"/>
</dbReference>
<dbReference type="KEGG" id="pasa:BAOM_0956"/>
<protein>
    <submittedName>
        <fullName evidence="1">Uncharacterized protein</fullName>
    </submittedName>
</protein>
<dbReference type="Proteomes" id="UP000283095">
    <property type="component" value="Chromosome"/>
</dbReference>
<evidence type="ECO:0000313" key="2">
    <source>
        <dbReference type="Proteomes" id="UP000283095"/>
    </source>
</evidence>
<evidence type="ECO:0000313" key="1">
    <source>
        <dbReference type="EMBL" id="AZV41567.1"/>
    </source>
</evidence>
<sequence>MIERKRVGDVEWVHGKVESAQSKMGVNVFVTDGLMIDTGSESLLSGLIPFFSVGRF</sequence>